<sequence>MGATTVSHDSAVNYEPEASTLPVPSRNALKRKLKEEKFAAAKAERKALQKERDKAKKQRKREQYQQQTLDGSEVATEDPLRKKIKPEEQTPSTLRIAIDADFEGSDEKGNPFMSEKEFLSCARQIGRCYAENRRAKIPVVLSVCGLGDKMKTALTKFQPEWNRWKLEMNSANVVDAFTSTVAAVDSEIITTDEKIAEEKTLNEITLVNASKTKKNDIVYLTADSKTILTDLDESKVYVIGGIVDRNRYKGLCLDRANEMGIFTAQLPIGEYIQMASRK</sequence>
<evidence type="ECO:0000256" key="6">
    <source>
        <dbReference type="ARBA" id="ARBA00031792"/>
    </source>
</evidence>
<feature type="domain" description="SAM-dependent MTase TRM10-type" evidence="10">
    <location>
        <begin position="85"/>
        <end position="278"/>
    </location>
</feature>
<protein>
    <recommendedName>
        <fullName evidence="2">tRNA (guanine(9)-N1)-methyltransferase</fullName>
        <ecNumber evidence="1">2.1.1.221</ecNumber>
    </recommendedName>
    <alternativeName>
        <fullName evidence="7">tRNA methyltransferase 10</fullName>
    </alternativeName>
    <alternativeName>
        <fullName evidence="6">tRNA(m1G9)-methyltransferase</fullName>
    </alternativeName>
</protein>
<proteinExistence type="predicted"/>
<evidence type="ECO:0000256" key="1">
    <source>
        <dbReference type="ARBA" id="ARBA00012797"/>
    </source>
</evidence>
<dbReference type="PANTHER" id="PTHR13563:SF13">
    <property type="entry name" value="TRNA METHYLTRANSFERASE 10 HOMOLOG A"/>
    <property type="match status" value="1"/>
</dbReference>
<evidence type="ECO:0000256" key="2">
    <source>
        <dbReference type="ARBA" id="ARBA00020451"/>
    </source>
</evidence>
<keyword evidence="12" id="KW-1185">Reference proteome</keyword>
<gene>
    <name evidence="11" type="primary">TRMT10A</name>
    <name evidence="11" type="ORF">HK100_008974</name>
</gene>
<evidence type="ECO:0000256" key="3">
    <source>
        <dbReference type="ARBA" id="ARBA00022603"/>
    </source>
</evidence>
<feature type="compositionally biased region" description="Basic and acidic residues" evidence="9">
    <location>
        <begin position="33"/>
        <end position="54"/>
    </location>
</feature>
<feature type="non-terminal residue" evidence="11">
    <location>
        <position position="278"/>
    </location>
</feature>
<evidence type="ECO:0000313" key="12">
    <source>
        <dbReference type="Proteomes" id="UP001211907"/>
    </source>
</evidence>
<dbReference type="GO" id="GO:0052905">
    <property type="term" value="F:tRNA (guanosine(9)-N1)-methyltransferase activity"/>
    <property type="evidence" value="ECO:0007669"/>
    <property type="project" value="UniProtKB-EC"/>
</dbReference>
<dbReference type="InterPro" id="IPR028564">
    <property type="entry name" value="MT_TRM10-typ"/>
</dbReference>
<evidence type="ECO:0000256" key="8">
    <source>
        <dbReference type="ARBA" id="ARBA00048434"/>
    </source>
</evidence>
<dbReference type="GO" id="GO:0002939">
    <property type="term" value="P:tRNA N1-guanine methylation"/>
    <property type="evidence" value="ECO:0007669"/>
    <property type="project" value="TreeGrafter"/>
</dbReference>
<feature type="compositionally biased region" description="Polar residues" evidence="9">
    <location>
        <begin position="1"/>
        <end position="10"/>
    </location>
</feature>
<evidence type="ECO:0000256" key="7">
    <source>
        <dbReference type="ARBA" id="ARBA00032166"/>
    </source>
</evidence>
<dbReference type="GO" id="GO:0005634">
    <property type="term" value="C:nucleus"/>
    <property type="evidence" value="ECO:0007669"/>
    <property type="project" value="TreeGrafter"/>
</dbReference>
<accession>A0AAD5SMK1</accession>
<dbReference type="PANTHER" id="PTHR13563">
    <property type="entry name" value="TRNA (GUANINE-9-) METHYLTRANSFERASE"/>
    <property type="match status" value="1"/>
</dbReference>
<name>A0AAD5SMK1_9FUNG</name>
<keyword evidence="5" id="KW-0949">S-adenosyl-L-methionine</keyword>
<dbReference type="InterPro" id="IPR038459">
    <property type="entry name" value="MT_TRM10-typ_sf"/>
</dbReference>
<comment type="caution">
    <text evidence="11">The sequence shown here is derived from an EMBL/GenBank/DDBJ whole genome shotgun (WGS) entry which is preliminary data.</text>
</comment>
<evidence type="ECO:0000259" key="10">
    <source>
        <dbReference type="PROSITE" id="PS51675"/>
    </source>
</evidence>
<evidence type="ECO:0000256" key="4">
    <source>
        <dbReference type="ARBA" id="ARBA00022679"/>
    </source>
</evidence>
<feature type="compositionally biased region" description="Basic and acidic residues" evidence="9">
    <location>
        <begin position="78"/>
        <end position="88"/>
    </location>
</feature>
<dbReference type="GO" id="GO:0000049">
    <property type="term" value="F:tRNA binding"/>
    <property type="evidence" value="ECO:0007669"/>
    <property type="project" value="TreeGrafter"/>
</dbReference>
<dbReference type="AlphaFoldDB" id="A0AAD5SMK1"/>
<reference evidence="11" key="1">
    <citation type="submission" date="2020-05" db="EMBL/GenBank/DDBJ databases">
        <title>Phylogenomic resolution of chytrid fungi.</title>
        <authorList>
            <person name="Stajich J.E."/>
            <person name="Amses K."/>
            <person name="Simmons R."/>
            <person name="Seto K."/>
            <person name="Myers J."/>
            <person name="Bonds A."/>
            <person name="Quandt C.A."/>
            <person name="Barry K."/>
            <person name="Liu P."/>
            <person name="Grigoriev I."/>
            <person name="Longcore J.E."/>
            <person name="James T.Y."/>
        </authorList>
    </citation>
    <scope>NUCLEOTIDE SEQUENCE</scope>
    <source>
        <strain evidence="11">JEL0513</strain>
    </source>
</reference>
<dbReference type="EC" id="2.1.1.221" evidence="1"/>
<dbReference type="CDD" id="cd18089">
    <property type="entry name" value="SPOUT_Trm10-like"/>
    <property type="match status" value="1"/>
</dbReference>
<organism evidence="11 12">
    <name type="scientific">Physocladia obscura</name>
    <dbReference type="NCBI Taxonomy" id="109957"/>
    <lineage>
        <taxon>Eukaryota</taxon>
        <taxon>Fungi</taxon>
        <taxon>Fungi incertae sedis</taxon>
        <taxon>Chytridiomycota</taxon>
        <taxon>Chytridiomycota incertae sedis</taxon>
        <taxon>Chytridiomycetes</taxon>
        <taxon>Chytridiales</taxon>
        <taxon>Chytriomycetaceae</taxon>
        <taxon>Physocladia</taxon>
    </lineage>
</organism>
<dbReference type="Proteomes" id="UP001211907">
    <property type="component" value="Unassembled WGS sequence"/>
</dbReference>
<dbReference type="InterPro" id="IPR007356">
    <property type="entry name" value="tRNA_m1G_MeTrfase_euk"/>
</dbReference>
<evidence type="ECO:0000313" key="11">
    <source>
        <dbReference type="EMBL" id="KAJ3085637.1"/>
    </source>
</evidence>
<keyword evidence="3 11" id="KW-0489">Methyltransferase</keyword>
<dbReference type="EMBL" id="JADGJH010004490">
    <property type="protein sequence ID" value="KAJ3085637.1"/>
    <property type="molecule type" value="Genomic_DNA"/>
</dbReference>
<comment type="catalytic activity">
    <reaction evidence="8">
        <text>guanosine(9) in tRNA + S-adenosyl-L-methionine = N(1)-methylguanosine(9) in tRNA + S-adenosyl-L-homocysteine + H(+)</text>
        <dbReference type="Rhea" id="RHEA:43156"/>
        <dbReference type="Rhea" id="RHEA-COMP:10367"/>
        <dbReference type="Rhea" id="RHEA-COMP:10368"/>
        <dbReference type="ChEBI" id="CHEBI:15378"/>
        <dbReference type="ChEBI" id="CHEBI:57856"/>
        <dbReference type="ChEBI" id="CHEBI:59789"/>
        <dbReference type="ChEBI" id="CHEBI:73542"/>
        <dbReference type="ChEBI" id="CHEBI:74269"/>
        <dbReference type="EC" id="2.1.1.221"/>
    </reaction>
</comment>
<evidence type="ECO:0000256" key="9">
    <source>
        <dbReference type="SAM" id="MobiDB-lite"/>
    </source>
</evidence>
<evidence type="ECO:0000256" key="5">
    <source>
        <dbReference type="ARBA" id="ARBA00022691"/>
    </source>
</evidence>
<dbReference type="PROSITE" id="PS51675">
    <property type="entry name" value="SAM_MT_TRM10"/>
    <property type="match status" value="1"/>
</dbReference>
<keyword evidence="4" id="KW-0808">Transferase</keyword>
<feature type="region of interest" description="Disordered" evidence="9">
    <location>
        <begin position="1"/>
        <end position="94"/>
    </location>
</feature>
<dbReference type="Gene3D" id="3.40.1280.30">
    <property type="match status" value="1"/>
</dbReference>